<proteinExistence type="predicted"/>
<comment type="caution">
    <text evidence="1">The sequence shown here is derived from an EMBL/GenBank/DDBJ whole genome shotgun (WGS) entry which is preliminary data.</text>
</comment>
<sequence>MAQGRLRRLWFPGDQGPDNLYYQSNKAAKVDEEVDESPEEVTDDENVDHVIVNCLRAGGRSSVTHEELAVDVLPGEMFMSHWKETMERPGQAGGSCLRTGPGTPPGWRTMSQDWPGTLQAGGTMSQDWSGNASRLEGPCLRTDLERLQAGGPCLRTGRERLQAGGTMSQD</sequence>
<name>A0AAW0NBZ1_9GOBI</name>
<reference evidence="2" key="1">
    <citation type="submission" date="2024-04" db="EMBL/GenBank/DDBJ databases">
        <title>Salinicola lusitanus LLJ914,a marine bacterium isolated from the Okinawa Trough.</title>
        <authorList>
            <person name="Li J."/>
        </authorList>
    </citation>
    <scope>NUCLEOTIDE SEQUENCE [LARGE SCALE GENOMIC DNA]</scope>
</reference>
<evidence type="ECO:0000313" key="1">
    <source>
        <dbReference type="EMBL" id="KAK7888786.1"/>
    </source>
</evidence>
<protein>
    <submittedName>
        <fullName evidence="1">Uncharacterized protein</fullName>
    </submittedName>
</protein>
<gene>
    <name evidence="1" type="ORF">WMY93_024346</name>
</gene>
<dbReference type="AlphaFoldDB" id="A0AAW0NBZ1"/>
<organism evidence="1 2">
    <name type="scientific">Mugilogobius chulae</name>
    <name type="common">yellowstripe goby</name>
    <dbReference type="NCBI Taxonomy" id="88201"/>
    <lineage>
        <taxon>Eukaryota</taxon>
        <taxon>Metazoa</taxon>
        <taxon>Chordata</taxon>
        <taxon>Craniata</taxon>
        <taxon>Vertebrata</taxon>
        <taxon>Euteleostomi</taxon>
        <taxon>Actinopterygii</taxon>
        <taxon>Neopterygii</taxon>
        <taxon>Teleostei</taxon>
        <taxon>Neoteleostei</taxon>
        <taxon>Acanthomorphata</taxon>
        <taxon>Gobiaria</taxon>
        <taxon>Gobiiformes</taxon>
        <taxon>Gobioidei</taxon>
        <taxon>Gobiidae</taxon>
        <taxon>Gobionellinae</taxon>
        <taxon>Mugilogobius</taxon>
    </lineage>
</organism>
<dbReference type="Proteomes" id="UP001460270">
    <property type="component" value="Unassembled WGS sequence"/>
</dbReference>
<evidence type="ECO:0000313" key="2">
    <source>
        <dbReference type="Proteomes" id="UP001460270"/>
    </source>
</evidence>
<keyword evidence="2" id="KW-1185">Reference proteome</keyword>
<accession>A0AAW0NBZ1</accession>
<dbReference type="EMBL" id="JBBPFD010000018">
    <property type="protein sequence ID" value="KAK7888786.1"/>
    <property type="molecule type" value="Genomic_DNA"/>
</dbReference>